<keyword evidence="15" id="KW-1185">Reference proteome</keyword>
<evidence type="ECO:0000256" key="1">
    <source>
        <dbReference type="ARBA" id="ARBA00001946"/>
    </source>
</evidence>
<dbReference type="GO" id="GO:0001510">
    <property type="term" value="P:RNA methylation"/>
    <property type="evidence" value="ECO:0007669"/>
    <property type="project" value="InterPro"/>
</dbReference>
<protein>
    <recommendedName>
        <fullName evidence="3">Small RNA 2'-O-methyltransferase</fullName>
        <ecNumber evidence="11">2.1.1.386</ecNumber>
    </recommendedName>
</protein>
<keyword evidence="8" id="KW-0460">Magnesium</keyword>
<evidence type="ECO:0000256" key="6">
    <source>
        <dbReference type="ARBA" id="ARBA00022691"/>
    </source>
</evidence>
<dbReference type="InterPro" id="IPR029063">
    <property type="entry name" value="SAM-dependent_MTases_sf"/>
</dbReference>
<evidence type="ECO:0000259" key="13">
    <source>
        <dbReference type="Pfam" id="PF12623"/>
    </source>
</evidence>
<evidence type="ECO:0000256" key="12">
    <source>
        <dbReference type="ARBA" id="ARBA00048418"/>
    </source>
</evidence>
<evidence type="ECO:0000313" key="14">
    <source>
        <dbReference type="EMBL" id="RZS44413.1"/>
    </source>
</evidence>
<dbReference type="PANTHER" id="PTHR21404">
    <property type="entry name" value="HEN1"/>
    <property type="match status" value="1"/>
</dbReference>
<comment type="catalytic activity">
    <reaction evidence="12">
        <text>small RNA 3'-end nucleotide + S-adenosyl-L-methionine = small RNA 3'-end 2'-O-methylnucleotide + S-adenosyl-L-homocysteine + H(+)</text>
        <dbReference type="Rhea" id="RHEA:37887"/>
        <dbReference type="Rhea" id="RHEA-COMP:10415"/>
        <dbReference type="Rhea" id="RHEA-COMP:10416"/>
        <dbReference type="ChEBI" id="CHEBI:15378"/>
        <dbReference type="ChEBI" id="CHEBI:57856"/>
        <dbReference type="ChEBI" id="CHEBI:59789"/>
        <dbReference type="ChEBI" id="CHEBI:74896"/>
        <dbReference type="ChEBI" id="CHEBI:74898"/>
        <dbReference type="EC" id="2.1.1.386"/>
    </reaction>
</comment>
<evidence type="ECO:0000256" key="11">
    <source>
        <dbReference type="ARBA" id="ARBA00035025"/>
    </source>
</evidence>
<dbReference type="CDD" id="cd02440">
    <property type="entry name" value="AdoMet_MTases"/>
    <property type="match status" value="1"/>
</dbReference>
<reference evidence="14 15" key="1">
    <citation type="submission" date="2019-02" db="EMBL/GenBank/DDBJ databases">
        <title>Genomic Encyclopedia of Type Strains, Phase IV (KMG-IV): sequencing the most valuable type-strain genomes for metagenomic binning, comparative biology and taxonomic classification.</title>
        <authorList>
            <person name="Goeker M."/>
        </authorList>
    </citation>
    <scope>NUCLEOTIDE SEQUENCE [LARGE SCALE GENOMIC DNA]</scope>
    <source>
        <strain evidence="14 15">DSM 101727</strain>
    </source>
</reference>
<keyword evidence="4 14" id="KW-0489">Methyltransferase</keyword>
<dbReference type="InterPro" id="IPR024740">
    <property type="entry name" value="Hen1_N"/>
</dbReference>
<gene>
    <name evidence="14" type="ORF">EV193_101289</name>
</gene>
<evidence type="ECO:0000256" key="7">
    <source>
        <dbReference type="ARBA" id="ARBA00022723"/>
    </source>
</evidence>
<dbReference type="PANTHER" id="PTHR21404:SF3">
    <property type="entry name" value="SMALL RNA 2'-O-METHYLTRANSFERASE"/>
    <property type="match status" value="1"/>
</dbReference>
<sequence>MLLTLTTTHQPATDLGYLLHKHPDRAQAFEIAAGTAHVFYPAATDDECTAALLIDIDPIALVRGKGRDRGFALAQYVNDRPYAAGSMLAVALGKVFRTAMGGRCKERPELVDTVLPLRVDIPALPCRGGTRVLERLFGPLGWRIDASPVPLDPAFPEWGDSRYVTVRLSTTARLAEALRQLYVLLPVLDGVKHYWISEDEIDKLLRAGEGWLSEHPERELITTRYLKHRKGFVHSALARLADADGVDAEELDNALDEPAVAPERQEPLTALRRRAVVSALREAGAARVLDLGCGGGALLADLLAEPSFTEILGVDVSARALEVAERSLHLDRLSDRVRERITLRQSALTYADPSLAGFDAAVLMEVIEHVDESRLGALEHSVFAVARPATVLVTTPNSEYNVRFESLPAGHFRHSDHRFEWTRAQFHEWAETVAAQHDYAVRYTGVGPDDAEVGTPTQMAVFTRKES</sequence>
<keyword evidence="7" id="KW-0479">Metal-binding</keyword>
<keyword evidence="9" id="KW-0694">RNA-binding</keyword>
<dbReference type="Gene3D" id="3.40.50.150">
    <property type="entry name" value="Vaccinia Virus protein VP39"/>
    <property type="match status" value="1"/>
</dbReference>
<dbReference type="Pfam" id="PF12623">
    <property type="entry name" value="Hen1_L"/>
    <property type="match status" value="1"/>
</dbReference>
<evidence type="ECO:0000256" key="9">
    <source>
        <dbReference type="ARBA" id="ARBA00022884"/>
    </source>
</evidence>
<dbReference type="InterPro" id="IPR038546">
    <property type="entry name" value="Hen1_N_sf"/>
</dbReference>
<dbReference type="Gene3D" id="3.30.1610.20">
    <property type="entry name" value="Hen1, N-terminal domain"/>
    <property type="match status" value="1"/>
</dbReference>
<evidence type="ECO:0000256" key="4">
    <source>
        <dbReference type="ARBA" id="ARBA00022603"/>
    </source>
</evidence>
<dbReference type="GO" id="GO:0031047">
    <property type="term" value="P:regulatory ncRNA-mediated gene silencing"/>
    <property type="evidence" value="ECO:0007669"/>
    <property type="project" value="UniProtKB-KW"/>
</dbReference>
<dbReference type="RefSeq" id="WP_130342101.1">
    <property type="nucleotide sequence ID" value="NZ_SGWQ01000001.1"/>
</dbReference>
<accession>A0A4V2EUF7</accession>
<organism evidence="14 15">
    <name type="scientific">Herbihabitans rhizosphaerae</name>
    <dbReference type="NCBI Taxonomy" id="1872711"/>
    <lineage>
        <taxon>Bacteria</taxon>
        <taxon>Bacillati</taxon>
        <taxon>Actinomycetota</taxon>
        <taxon>Actinomycetes</taxon>
        <taxon>Pseudonocardiales</taxon>
        <taxon>Pseudonocardiaceae</taxon>
        <taxon>Herbihabitans</taxon>
    </lineage>
</organism>
<evidence type="ECO:0000256" key="10">
    <source>
        <dbReference type="ARBA" id="ARBA00023158"/>
    </source>
</evidence>
<dbReference type="EMBL" id="SGWQ01000001">
    <property type="protein sequence ID" value="RZS44413.1"/>
    <property type="molecule type" value="Genomic_DNA"/>
</dbReference>
<name>A0A4V2EUF7_9PSEU</name>
<keyword evidence="6" id="KW-0949">S-adenosyl-L-methionine</keyword>
<dbReference type="SUPFAM" id="SSF53335">
    <property type="entry name" value="S-adenosyl-L-methionine-dependent methyltransferases"/>
    <property type="match status" value="1"/>
</dbReference>
<dbReference type="EC" id="2.1.1.386" evidence="11"/>
<keyword evidence="10" id="KW-0943">RNA-mediated gene silencing</keyword>
<dbReference type="NCBIfam" id="TIGR04074">
    <property type="entry name" value="bacter_Hen1"/>
    <property type="match status" value="1"/>
</dbReference>
<evidence type="ECO:0000313" key="15">
    <source>
        <dbReference type="Proteomes" id="UP000294257"/>
    </source>
</evidence>
<dbReference type="Pfam" id="PF13489">
    <property type="entry name" value="Methyltransf_23"/>
    <property type="match status" value="1"/>
</dbReference>
<comment type="caution">
    <text evidence="14">The sequence shown here is derived from an EMBL/GenBank/DDBJ whole genome shotgun (WGS) entry which is preliminary data.</text>
</comment>
<evidence type="ECO:0000256" key="8">
    <source>
        <dbReference type="ARBA" id="ARBA00022842"/>
    </source>
</evidence>
<evidence type="ECO:0000256" key="2">
    <source>
        <dbReference type="ARBA" id="ARBA00009026"/>
    </source>
</evidence>
<dbReference type="AlphaFoldDB" id="A0A4V2EUF7"/>
<dbReference type="OrthoDB" id="626362at2"/>
<dbReference type="GO" id="GO:0003723">
    <property type="term" value="F:RNA binding"/>
    <property type="evidence" value="ECO:0007669"/>
    <property type="project" value="UniProtKB-KW"/>
</dbReference>
<feature type="domain" description="Hen1 N-terminal" evidence="13">
    <location>
        <begin position="1"/>
        <end position="241"/>
    </location>
</feature>
<keyword evidence="5 14" id="KW-0808">Transferase</keyword>
<dbReference type="GO" id="GO:0046872">
    <property type="term" value="F:metal ion binding"/>
    <property type="evidence" value="ECO:0007669"/>
    <property type="project" value="UniProtKB-KW"/>
</dbReference>
<dbReference type="InterPro" id="IPR026610">
    <property type="entry name" value="Hen1"/>
</dbReference>
<comment type="cofactor">
    <cofactor evidence="1">
        <name>Mg(2+)</name>
        <dbReference type="ChEBI" id="CHEBI:18420"/>
    </cofactor>
</comment>
<dbReference type="Proteomes" id="UP000294257">
    <property type="component" value="Unassembled WGS sequence"/>
</dbReference>
<dbReference type="GO" id="GO:0090486">
    <property type="term" value="F:small RNA 2'-O-methyltransferase activity"/>
    <property type="evidence" value="ECO:0007669"/>
    <property type="project" value="UniProtKB-EC"/>
</dbReference>
<proteinExistence type="inferred from homology"/>
<evidence type="ECO:0000256" key="3">
    <source>
        <dbReference type="ARBA" id="ARBA00021330"/>
    </source>
</evidence>
<comment type="similarity">
    <text evidence="2">Belongs to the methyltransferase superfamily. HEN1 family.</text>
</comment>
<evidence type="ECO:0000256" key="5">
    <source>
        <dbReference type="ARBA" id="ARBA00022679"/>
    </source>
</evidence>
<dbReference type="InterPro" id="IPR024026">
    <property type="entry name" value="3'-RNA_MeTfrase_Hen1_bac"/>
</dbReference>